<feature type="region of interest" description="Disordered" evidence="1">
    <location>
        <begin position="1"/>
        <end position="39"/>
    </location>
</feature>
<reference evidence="2 3" key="1">
    <citation type="submission" date="2018-02" db="EMBL/GenBank/DDBJ databases">
        <title>Draft genome of wild Prunus yedoensis var. nudiflora.</title>
        <authorList>
            <person name="Baek S."/>
            <person name="Kim J.-H."/>
            <person name="Choi K."/>
            <person name="Kim G.-B."/>
            <person name="Cho A."/>
            <person name="Jang H."/>
            <person name="Shin C.-H."/>
            <person name="Yu H.-J."/>
            <person name="Mun J.-H."/>
        </authorList>
    </citation>
    <scope>NUCLEOTIDE SEQUENCE [LARGE SCALE GENOMIC DNA]</scope>
    <source>
        <strain evidence="3">cv. Jeju island</strain>
        <tissue evidence="2">Leaf</tissue>
    </source>
</reference>
<dbReference type="EMBL" id="PJQY01000024">
    <property type="protein sequence ID" value="PQQ20888.1"/>
    <property type="molecule type" value="Genomic_DNA"/>
</dbReference>
<dbReference type="AlphaFoldDB" id="A0A314ZUI8"/>
<keyword evidence="3" id="KW-1185">Reference proteome</keyword>
<evidence type="ECO:0000313" key="3">
    <source>
        <dbReference type="Proteomes" id="UP000250321"/>
    </source>
</evidence>
<organism evidence="2 3">
    <name type="scientific">Prunus yedoensis var. nudiflora</name>
    <dbReference type="NCBI Taxonomy" id="2094558"/>
    <lineage>
        <taxon>Eukaryota</taxon>
        <taxon>Viridiplantae</taxon>
        <taxon>Streptophyta</taxon>
        <taxon>Embryophyta</taxon>
        <taxon>Tracheophyta</taxon>
        <taxon>Spermatophyta</taxon>
        <taxon>Magnoliopsida</taxon>
        <taxon>eudicotyledons</taxon>
        <taxon>Gunneridae</taxon>
        <taxon>Pentapetalae</taxon>
        <taxon>rosids</taxon>
        <taxon>fabids</taxon>
        <taxon>Rosales</taxon>
        <taxon>Rosaceae</taxon>
        <taxon>Amygdaloideae</taxon>
        <taxon>Amygdaleae</taxon>
        <taxon>Prunus</taxon>
    </lineage>
</organism>
<comment type="caution">
    <text evidence="2">The sequence shown here is derived from an EMBL/GenBank/DDBJ whole genome shotgun (WGS) entry which is preliminary data.</text>
</comment>
<protein>
    <submittedName>
        <fullName evidence="2">Uncharacterized protein</fullName>
    </submittedName>
</protein>
<evidence type="ECO:0000256" key="1">
    <source>
        <dbReference type="SAM" id="MobiDB-lite"/>
    </source>
</evidence>
<dbReference type="Proteomes" id="UP000250321">
    <property type="component" value="Unassembled WGS sequence"/>
</dbReference>
<sequence>MAGEKGRSMHIPSLARCRLTPQPPGRQVRDGERTFNTPPIHVRLSLHHLISVKKVGRSETEH</sequence>
<name>A0A314ZUI8_PRUYE</name>
<proteinExistence type="predicted"/>
<evidence type="ECO:0000313" key="2">
    <source>
        <dbReference type="EMBL" id="PQQ20888.1"/>
    </source>
</evidence>
<accession>A0A314ZUI8</accession>
<gene>
    <name evidence="2" type="ORF">Pyn_22212</name>
</gene>